<dbReference type="EMBL" id="VSSQ01000080">
    <property type="protein sequence ID" value="MPL74372.1"/>
    <property type="molecule type" value="Genomic_DNA"/>
</dbReference>
<dbReference type="AlphaFoldDB" id="A0A644U694"/>
<proteinExistence type="predicted"/>
<sequence>MAIIVILCLLMSTYVLSQWSAGEENIRLGMVLVSLLIHVAIPSFLAWALIYKKLTV</sequence>
<name>A0A644U694_9ZZZZ</name>
<feature type="transmembrane region" description="Helical" evidence="1">
    <location>
        <begin position="27"/>
        <end position="50"/>
    </location>
</feature>
<organism evidence="2">
    <name type="scientific">bioreactor metagenome</name>
    <dbReference type="NCBI Taxonomy" id="1076179"/>
    <lineage>
        <taxon>unclassified sequences</taxon>
        <taxon>metagenomes</taxon>
        <taxon>ecological metagenomes</taxon>
    </lineage>
</organism>
<accession>A0A644U694</accession>
<comment type="caution">
    <text evidence="2">The sequence shown here is derived from an EMBL/GenBank/DDBJ whole genome shotgun (WGS) entry which is preliminary data.</text>
</comment>
<evidence type="ECO:0000313" key="3">
    <source>
        <dbReference type="EMBL" id="MPL74433.1"/>
    </source>
</evidence>
<reference evidence="2" key="1">
    <citation type="submission" date="2019-08" db="EMBL/GenBank/DDBJ databases">
        <authorList>
            <person name="Kucharzyk K."/>
            <person name="Murdoch R.W."/>
            <person name="Higgins S."/>
            <person name="Loffler F."/>
        </authorList>
    </citation>
    <scope>NUCLEOTIDE SEQUENCE</scope>
</reference>
<evidence type="ECO:0000313" key="2">
    <source>
        <dbReference type="EMBL" id="MPL74372.1"/>
    </source>
</evidence>
<gene>
    <name evidence="2" type="ORF">SDC9_20183</name>
    <name evidence="3" type="ORF">SDC9_20244</name>
</gene>
<keyword evidence="1" id="KW-0812">Transmembrane</keyword>
<keyword evidence="1" id="KW-1133">Transmembrane helix</keyword>
<keyword evidence="1" id="KW-0472">Membrane</keyword>
<dbReference type="EMBL" id="VSSQ01000080">
    <property type="protein sequence ID" value="MPL74433.1"/>
    <property type="molecule type" value="Genomic_DNA"/>
</dbReference>
<evidence type="ECO:0000256" key="1">
    <source>
        <dbReference type="SAM" id="Phobius"/>
    </source>
</evidence>
<protein>
    <submittedName>
        <fullName evidence="2">Uncharacterized protein</fullName>
    </submittedName>
</protein>